<dbReference type="EMBL" id="CP129013">
    <property type="protein sequence ID" value="WLR44224.1"/>
    <property type="molecule type" value="Genomic_DNA"/>
</dbReference>
<organism evidence="1 2">
    <name type="scientific">Bacillus carboniphilus</name>
    <dbReference type="NCBI Taxonomy" id="86663"/>
    <lineage>
        <taxon>Bacteria</taxon>
        <taxon>Bacillati</taxon>
        <taxon>Bacillota</taxon>
        <taxon>Bacilli</taxon>
        <taxon>Bacillales</taxon>
        <taxon>Bacillaceae</taxon>
        <taxon>Bacillus</taxon>
    </lineage>
</organism>
<protein>
    <submittedName>
        <fullName evidence="1">Spore germination protein GerPC</fullName>
    </submittedName>
</protein>
<reference evidence="1 2" key="1">
    <citation type="submission" date="2023-06" db="EMBL/GenBank/DDBJ databases">
        <title>Five Gram-positive bacteria isolated from mangrove sediments in Shenzhen, Guangdong, China.</title>
        <authorList>
            <person name="Yu S."/>
            <person name="Zheng W."/>
            <person name="Huang Y."/>
        </authorList>
    </citation>
    <scope>NUCLEOTIDE SEQUENCE [LARGE SCALE GENOMIC DNA]</scope>
    <source>
        <strain evidence="1 2">SaN35-3</strain>
    </source>
</reference>
<name>A0ABY9JXW6_9BACI</name>
<evidence type="ECO:0000313" key="2">
    <source>
        <dbReference type="Proteomes" id="UP001197974"/>
    </source>
</evidence>
<proteinExistence type="predicted"/>
<accession>A0ABY9JXW6</accession>
<gene>
    <name evidence="1" type="primary">gerPC</name>
    <name evidence="1" type="ORF">LC087_01335</name>
</gene>
<evidence type="ECO:0000313" key="1">
    <source>
        <dbReference type="EMBL" id="WLR44224.1"/>
    </source>
</evidence>
<sequence>MSLLEKSIEELKKQVSELKDKPPTTIERLEYKFDQLKVETLEGTLNIGLNPTDPSNQIEQFDVQQGQNQMQPQDPFGEMREKINKAVTKNVYDYLQKDGINTVKKIEKRNQCQLDDTNRHLVIEDIRKQISSRINYYLQHLRLHDQANMDEQIEEMSKRVKYDIENSINQFIQHLPNEMKGEK</sequence>
<dbReference type="InterPro" id="IPR019673">
    <property type="entry name" value="Spore_germination_GerPC"/>
</dbReference>
<dbReference type="Pfam" id="PF10737">
    <property type="entry name" value="GerPC"/>
    <property type="match status" value="1"/>
</dbReference>
<keyword evidence="2" id="KW-1185">Reference proteome</keyword>
<dbReference type="Proteomes" id="UP001197974">
    <property type="component" value="Chromosome"/>
</dbReference>